<sequence length="103" mass="11790">MENDPGRGRLLQAFQRSGCPKHKIALTISGGINIVATDIEVLRKTFGLVEWDGLEKGDDSHEEHDQWYIPEEDVDERRIAEAEERDYEADDEEDELSEDDGDE</sequence>
<accession>S7RBR2</accession>
<evidence type="ECO:0000313" key="2">
    <source>
        <dbReference type="EMBL" id="EPQ49834.1"/>
    </source>
</evidence>
<dbReference type="KEGG" id="gtr:GLOTRDRAFT_134555"/>
<evidence type="ECO:0000313" key="3">
    <source>
        <dbReference type="Proteomes" id="UP000030669"/>
    </source>
</evidence>
<dbReference type="HOGENOM" id="CLU_2264051_0_0_1"/>
<dbReference type="GeneID" id="19303082"/>
<organism evidence="2 3">
    <name type="scientific">Gloeophyllum trabeum (strain ATCC 11539 / FP-39264 / Madison 617)</name>
    <name type="common">Brown rot fungus</name>
    <dbReference type="NCBI Taxonomy" id="670483"/>
    <lineage>
        <taxon>Eukaryota</taxon>
        <taxon>Fungi</taxon>
        <taxon>Dikarya</taxon>
        <taxon>Basidiomycota</taxon>
        <taxon>Agaricomycotina</taxon>
        <taxon>Agaricomycetes</taxon>
        <taxon>Gloeophyllales</taxon>
        <taxon>Gloeophyllaceae</taxon>
        <taxon>Gloeophyllum</taxon>
    </lineage>
</organism>
<dbReference type="EMBL" id="KB469576">
    <property type="protein sequence ID" value="EPQ49834.1"/>
    <property type="molecule type" value="Genomic_DNA"/>
</dbReference>
<feature type="compositionally biased region" description="Acidic residues" evidence="1">
    <location>
        <begin position="83"/>
        <end position="103"/>
    </location>
</feature>
<dbReference type="AlphaFoldDB" id="S7RBR2"/>
<dbReference type="Proteomes" id="UP000030669">
    <property type="component" value="Unassembled WGS sequence"/>
</dbReference>
<protein>
    <submittedName>
        <fullName evidence="2">Uncharacterized protein</fullName>
    </submittedName>
</protein>
<feature type="compositionally biased region" description="Basic and acidic residues" evidence="1">
    <location>
        <begin position="54"/>
        <end position="66"/>
    </location>
</feature>
<keyword evidence="3" id="KW-1185">Reference proteome</keyword>
<dbReference type="RefSeq" id="XP_007871709.1">
    <property type="nucleotide sequence ID" value="XM_007873518.1"/>
</dbReference>
<gene>
    <name evidence="2" type="ORF">GLOTRDRAFT_134555</name>
</gene>
<feature type="region of interest" description="Disordered" evidence="1">
    <location>
        <begin position="54"/>
        <end position="103"/>
    </location>
</feature>
<name>S7RBR2_GLOTA</name>
<evidence type="ECO:0000256" key="1">
    <source>
        <dbReference type="SAM" id="MobiDB-lite"/>
    </source>
</evidence>
<proteinExistence type="predicted"/>
<reference evidence="2 3" key="1">
    <citation type="journal article" date="2012" name="Science">
        <title>The Paleozoic origin of enzymatic lignin decomposition reconstructed from 31 fungal genomes.</title>
        <authorList>
            <person name="Floudas D."/>
            <person name="Binder M."/>
            <person name="Riley R."/>
            <person name="Barry K."/>
            <person name="Blanchette R.A."/>
            <person name="Henrissat B."/>
            <person name="Martinez A.T."/>
            <person name="Otillar R."/>
            <person name="Spatafora J.W."/>
            <person name="Yadav J.S."/>
            <person name="Aerts A."/>
            <person name="Benoit I."/>
            <person name="Boyd A."/>
            <person name="Carlson A."/>
            <person name="Copeland A."/>
            <person name="Coutinho P.M."/>
            <person name="de Vries R.P."/>
            <person name="Ferreira P."/>
            <person name="Findley K."/>
            <person name="Foster B."/>
            <person name="Gaskell J."/>
            <person name="Glotzer D."/>
            <person name="Gorecki P."/>
            <person name="Heitman J."/>
            <person name="Hesse C."/>
            <person name="Hori C."/>
            <person name="Igarashi K."/>
            <person name="Jurgens J.A."/>
            <person name="Kallen N."/>
            <person name="Kersten P."/>
            <person name="Kohler A."/>
            <person name="Kuees U."/>
            <person name="Kumar T.K.A."/>
            <person name="Kuo A."/>
            <person name="LaButti K."/>
            <person name="Larrondo L.F."/>
            <person name="Lindquist E."/>
            <person name="Ling A."/>
            <person name="Lombard V."/>
            <person name="Lucas S."/>
            <person name="Lundell T."/>
            <person name="Martin R."/>
            <person name="McLaughlin D.J."/>
            <person name="Morgenstern I."/>
            <person name="Morin E."/>
            <person name="Murat C."/>
            <person name="Nagy L.G."/>
            <person name="Nolan M."/>
            <person name="Ohm R.A."/>
            <person name="Patyshakuliyeva A."/>
            <person name="Rokas A."/>
            <person name="Ruiz-Duenas F.J."/>
            <person name="Sabat G."/>
            <person name="Salamov A."/>
            <person name="Samejima M."/>
            <person name="Schmutz J."/>
            <person name="Slot J.C."/>
            <person name="St John F."/>
            <person name="Stenlid J."/>
            <person name="Sun H."/>
            <person name="Sun S."/>
            <person name="Syed K."/>
            <person name="Tsang A."/>
            <person name="Wiebenga A."/>
            <person name="Young D."/>
            <person name="Pisabarro A."/>
            <person name="Eastwood D.C."/>
            <person name="Martin F."/>
            <person name="Cullen D."/>
            <person name="Grigoriev I.V."/>
            <person name="Hibbett D.S."/>
        </authorList>
    </citation>
    <scope>NUCLEOTIDE SEQUENCE [LARGE SCALE GENOMIC DNA]</scope>
    <source>
        <strain evidence="2 3">ATCC 11539</strain>
    </source>
</reference>